<gene>
    <name evidence="3" type="ORF">H9789_03795</name>
</gene>
<name>A0A9E2L5C9_9BACT</name>
<dbReference type="AlphaFoldDB" id="A0A9E2L5C9"/>
<protein>
    <submittedName>
        <fullName evidence="3">FHA domain-containing protein</fullName>
    </submittedName>
</protein>
<organism evidence="3 4">
    <name type="scientific">Candidatus Paraprevotella stercoravium</name>
    <dbReference type="NCBI Taxonomy" id="2838725"/>
    <lineage>
        <taxon>Bacteria</taxon>
        <taxon>Pseudomonadati</taxon>
        <taxon>Bacteroidota</taxon>
        <taxon>Bacteroidia</taxon>
        <taxon>Bacteroidales</taxon>
        <taxon>Prevotellaceae</taxon>
        <taxon>Paraprevotella</taxon>
    </lineage>
</organism>
<feature type="transmembrane region" description="Helical" evidence="1">
    <location>
        <begin position="120"/>
        <end position="140"/>
    </location>
</feature>
<dbReference type="Gene3D" id="2.60.200.20">
    <property type="match status" value="1"/>
</dbReference>
<dbReference type="SUPFAM" id="SSF49879">
    <property type="entry name" value="SMAD/FHA domain"/>
    <property type="match status" value="1"/>
</dbReference>
<keyword evidence="1" id="KW-1133">Transmembrane helix</keyword>
<evidence type="ECO:0000259" key="2">
    <source>
        <dbReference type="PROSITE" id="PS50006"/>
    </source>
</evidence>
<dbReference type="InterPro" id="IPR000253">
    <property type="entry name" value="FHA_dom"/>
</dbReference>
<evidence type="ECO:0000313" key="3">
    <source>
        <dbReference type="EMBL" id="MBU3852939.1"/>
    </source>
</evidence>
<keyword evidence="1" id="KW-0472">Membrane</keyword>
<dbReference type="Pfam" id="PF00498">
    <property type="entry name" value="FHA"/>
    <property type="match status" value="1"/>
</dbReference>
<evidence type="ECO:0000256" key="1">
    <source>
        <dbReference type="SAM" id="Phobius"/>
    </source>
</evidence>
<dbReference type="EMBL" id="JAHLFU010000071">
    <property type="protein sequence ID" value="MBU3852939.1"/>
    <property type="molecule type" value="Genomic_DNA"/>
</dbReference>
<dbReference type="SMART" id="SM00240">
    <property type="entry name" value="FHA"/>
    <property type="match status" value="1"/>
</dbReference>
<comment type="caution">
    <text evidence="3">The sequence shown here is derived from an EMBL/GenBank/DDBJ whole genome shotgun (WGS) entry which is preliminary data.</text>
</comment>
<reference evidence="3" key="1">
    <citation type="journal article" date="2021" name="PeerJ">
        <title>Extensive microbial diversity within the chicken gut microbiome revealed by metagenomics and culture.</title>
        <authorList>
            <person name="Gilroy R."/>
            <person name="Ravi A."/>
            <person name="Getino M."/>
            <person name="Pursley I."/>
            <person name="Horton D.L."/>
            <person name="Alikhan N.F."/>
            <person name="Baker D."/>
            <person name="Gharbi K."/>
            <person name="Hall N."/>
            <person name="Watson M."/>
            <person name="Adriaenssens E.M."/>
            <person name="Foster-Nyarko E."/>
            <person name="Jarju S."/>
            <person name="Secka A."/>
            <person name="Antonio M."/>
            <person name="Oren A."/>
            <person name="Chaudhuri R.R."/>
            <person name="La Ragione R."/>
            <person name="Hildebrand F."/>
            <person name="Pallen M.J."/>
        </authorList>
    </citation>
    <scope>NUCLEOTIDE SEQUENCE</scope>
    <source>
        <strain evidence="3">G3-2149</strain>
    </source>
</reference>
<dbReference type="PROSITE" id="PS50006">
    <property type="entry name" value="FHA_DOMAIN"/>
    <property type="match status" value="1"/>
</dbReference>
<keyword evidence="1" id="KW-0812">Transmembrane</keyword>
<dbReference type="CDD" id="cd00060">
    <property type="entry name" value="FHA"/>
    <property type="match status" value="1"/>
</dbReference>
<feature type="transmembrane region" description="Helical" evidence="1">
    <location>
        <begin position="152"/>
        <end position="170"/>
    </location>
</feature>
<reference evidence="3" key="2">
    <citation type="submission" date="2021-04" db="EMBL/GenBank/DDBJ databases">
        <authorList>
            <person name="Gilroy R."/>
        </authorList>
    </citation>
    <scope>NUCLEOTIDE SEQUENCE</scope>
    <source>
        <strain evidence="3">G3-2149</strain>
    </source>
</reference>
<dbReference type="InterPro" id="IPR008984">
    <property type="entry name" value="SMAD_FHA_dom_sf"/>
</dbReference>
<sequence length="171" mass="19111">MKSTITIGRSSHCDIIIPHASISREHARISLNGGRYIYENIGRNGSVLGGRVIYNEKIIVAPGAEILLAGKIPLPWSQVYAMLPMHGVQPYDNETRYDPVQSQVIVQVPPVQQYKEDNIGIGYGILAFLIPIAGWIMYFVWKDSTPHRASQANTLAWIGFILNLICFWASM</sequence>
<evidence type="ECO:0000313" key="4">
    <source>
        <dbReference type="Proteomes" id="UP000823865"/>
    </source>
</evidence>
<dbReference type="Proteomes" id="UP000823865">
    <property type="component" value="Unassembled WGS sequence"/>
</dbReference>
<accession>A0A9E2L5C9</accession>
<proteinExistence type="predicted"/>
<feature type="domain" description="FHA" evidence="2">
    <location>
        <begin position="5"/>
        <end position="53"/>
    </location>
</feature>